<gene>
    <name evidence="2" type="ORF">K8U61_15445</name>
</gene>
<comment type="caution">
    <text evidence="2">The sequence shown here is derived from an EMBL/GenBank/DDBJ whole genome shotgun (WGS) entry which is preliminary data.</text>
</comment>
<dbReference type="EMBL" id="JAIQZJ010000008">
    <property type="protein sequence ID" value="MBZ5739568.1"/>
    <property type="molecule type" value="Genomic_DNA"/>
</dbReference>
<name>A0ABS7UEY0_9ACTN</name>
<dbReference type="Gene3D" id="3.60.15.10">
    <property type="entry name" value="Ribonuclease Z/Hydroxyacylglutathione hydrolase-like"/>
    <property type="match status" value="1"/>
</dbReference>
<keyword evidence="3" id="KW-1185">Reference proteome</keyword>
<organism evidence="2 3">
    <name type="scientific">Nocardioides mangrovi</name>
    <dbReference type="NCBI Taxonomy" id="2874580"/>
    <lineage>
        <taxon>Bacteria</taxon>
        <taxon>Bacillati</taxon>
        <taxon>Actinomycetota</taxon>
        <taxon>Actinomycetes</taxon>
        <taxon>Propionibacteriales</taxon>
        <taxon>Nocardioidaceae</taxon>
        <taxon>Nocardioides</taxon>
    </lineage>
</organism>
<dbReference type="SMART" id="SM00849">
    <property type="entry name" value="Lactamase_B"/>
    <property type="match status" value="1"/>
</dbReference>
<dbReference type="InterPro" id="IPR050855">
    <property type="entry name" value="NDM-1-like"/>
</dbReference>
<dbReference type="Proteomes" id="UP000780875">
    <property type="component" value="Unassembled WGS sequence"/>
</dbReference>
<evidence type="ECO:0000313" key="3">
    <source>
        <dbReference type="Proteomes" id="UP000780875"/>
    </source>
</evidence>
<evidence type="ECO:0000313" key="2">
    <source>
        <dbReference type="EMBL" id="MBZ5739568.1"/>
    </source>
</evidence>
<proteinExistence type="predicted"/>
<dbReference type="Pfam" id="PF00753">
    <property type="entry name" value="Lactamase_B"/>
    <property type="match status" value="1"/>
</dbReference>
<dbReference type="PANTHER" id="PTHR42951:SF4">
    <property type="entry name" value="ACYL-COENZYME A THIOESTERASE MBLAC2"/>
    <property type="match status" value="1"/>
</dbReference>
<dbReference type="InterPro" id="IPR036866">
    <property type="entry name" value="RibonucZ/Hydroxyglut_hydro"/>
</dbReference>
<sequence>MPGDPSVTRDPAPLGRLDQVADGVFAWIQEDGTWWINNAGYVAGDDVGVLIDTCTTEARTRALLDAVDAVAGGRPLAYALNTHHHGDHTYGNSLLEPTTVIVGQHLMREGMLADRTLEDFPPFWSPTPEFGDLRRRAPGLTFGDRASVHLGGRQVDLVHPGYTAHTDGDAAAWVPDVRVLFVGDLLFPGHTPMIMAGVPSGAIRSLAWIDSFDADIVVPGHGPVIQASELAQVLALHEAYYEFVLREGRRGIATGLTPLEVARSADLGEFGGLLDPERFVLNVHSAYAELRGGAVDRKAALADAVAWMGRAIHTKV</sequence>
<dbReference type="InterPro" id="IPR001279">
    <property type="entry name" value="Metallo-B-lactamas"/>
</dbReference>
<reference evidence="2 3" key="1">
    <citation type="submission" date="2021-09" db="EMBL/GenBank/DDBJ databases">
        <title>Whole genome sequence of Nocardioides sp. GBK3QG-3.</title>
        <authorList>
            <person name="Tuo L."/>
        </authorList>
    </citation>
    <scope>NUCLEOTIDE SEQUENCE [LARGE SCALE GENOMIC DNA]</scope>
    <source>
        <strain evidence="2 3">GBK3QG-3</strain>
    </source>
</reference>
<dbReference type="SUPFAM" id="SSF56281">
    <property type="entry name" value="Metallo-hydrolase/oxidoreductase"/>
    <property type="match status" value="1"/>
</dbReference>
<protein>
    <submittedName>
        <fullName evidence="2">MBL fold metallo-hydrolase</fullName>
    </submittedName>
</protein>
<evidence type="ECO:0000259" key="1">
    <source>
        <dbReference type="SMART" id="SM00849"/>
    </source>
</evidence>
<dbReference type="CDD" id="cd16282">
    <property type="entry name" value="metallo-hydrolase-like_MBL-fold"/>
    <property type="match status" value="1"/>
</dbReference>
<feature type="domain" description="Metallo-beta-lactamase" evidence="1">
    <location>
        <begin position="36"/>
        <end position="221"/>
    </location>
</feature>
<accession>A0ABS7UEY0</accession>
<dbReference type="RefSeq" id="WP_224123932.1">
    <property type="nucleotide sequence ID" value="NZ_JAIQZJ010000008.1"/>
</dbReference>
<dbReference type="PANTHER" id="PTHR42951">
    <property type="entry name" value="METALLO-BETA-LACTAMASE DOMAIN-CONTAINING"/>
    <property type="match status" value="1"/>
</dbReference>